<organism evidence="2 3">
    <name type="scientific">Actinokineospora spheciospongiae</name>
    <dbReference type="NCBI Taxonomy" id="909613"/>
    <lineage>
        <taxon>Bacteria</taxon>
        <taxon>Bacillati</taxon>
        <taxon>Actinomycetota</taxon>
        <taxon>Actinomycetes</taxon>
        <taxon>Pseudonocardiales</taxon>
        <taxon>Pseudonocardiaceae</taxon>
        <taxon>Actinokineospora</taxon>
    </lineage>
</organism>
<dbReference type="Proteomes" id="UP000019277">
    <property type="component" value="Unassembled WGS sequence"/>
</dbReference>
<dbReference type="AlphaFoldDB" id="W7IDC2"/>
<dbReference type="EMBL" id="AYXG01000227">
    <property type="protein sequence ID" value="EWC58865.1"/>
    <property type="molecule type" value="Genomic_DNA"/>
</dbReference>
<evidence type="ECO:0000259" key="1">
    <source>
        <dbReference type="Pfam" id="PF19054"/>
    </source>
</evidence>
<accession>W7IDC2</accession>
<protein>
    <recommendedName>
        <fullName evidence="1">DUF5753 domain-containing protein</fullName>
    </recommendedName>
</protein>
<dbReference type="InterPro" id="IPR043917">
    <property type="entry name" value="DUF5753"/>
</dbReference>
<keyword evidence="3" id="KW-1185">Reference proteome</keyword>
<dbReference type="eggNOG" id="COG3620">
    <property type="taxonomic scope" value="Bacteria"/>
</dbReference>
<feature type="domain" description="DUF5753" evidence="1">
    <location>
        <begin position="1"/>
        <end position="90"/>
    </location>
</feature>
<comment type="caution">
    <text evidence="2">The sequence shown here is derived from an EMBL/GenBank/DDBJ whole genome shotgun (WGS) entry which is preliminary data.</text>
</comment>
<reference evidence="2 3" key="1">
    <citation type="journal article" date="2014" name="Genome Announc.">
        <title>Draft Genome Sequence of the Antitrypanosomally Active Sponge-Associated Bacterium Actinokineospora sp. Strain EG49.</title>
        <authorList>
            <person name="Harjes J."/>
            <person name="Ryu T."/>
            <person name="Abdelmohsen U.R."/>
            <person name="Moitinho-Silva L."/>
            <person name="Horn H."/>
            <person name="Ravasi T."/>
            <person name="Hentschel U."/>
        </authorList>
    </citation>
    <scope>NUCLEOTIDE SEQUENCE [LARGE SCALE GENOMIC DNA]</scope>
    <source>
        <strain evidence="2 3">EG49</strain>
    </source>
</reference>
<proteinExistence type="predicted"/>
<dbReference type="Pfam" id="PF19054">
    <property type="entry name" value="DUF5753"/>
    <property type="match status" value="1"/>
</dbReference>
<name>W7IDC2_9PSEU</name>
<evidence type="ECO:0000313" key="2">
    <source>
        <dbReference type="EMBL" id="EWC58865.1"/>
    </source>
</evidence>
<evidence type="ECO:0000313" key="3">
    <source>
        <dbReference type="Proteomes" id="UP000019277"/>
    </source>
</evidence>
<sequence>MMSKQIRHLVWLAQRPHINVYVIPFRHGAYPAGGPFSFYGFRLAPPIVHVGDRHASTFLELGAGTSQYQAAIGALTAKALNFAESAGLMTRIAADHERS</sequence>
<gene>
    <name evidence="2" type="ORF">UO65_5867</name>
</gene>